<reference evidence="2" key="1">
    <citation type="journal article" date="2020" name="Stud. Mycol.">
        <title>101 Dothideomycetes genomes: a test case for predicting lifestyles and emergence of pathogens.</title>
        <authorList>
            <person name="Haridas S."/>
            <person name="Albert R."/>
            <person name="Binder M."/>
            <person name="Bloem J."/>
            <person name="Labutti K."/>
            <person name="Salamov A."/>
            <person name="Andreopoulos B."/>
            <person name="Baker S."/>
            <person name="Barry K."/>
            <person name="Bills G."/>
            <person name="Bluhm B."/>
            <person name="Cannon C."/>
            <person name="Castanera R."/>
            <person name="Culley D."/>
            <person name="Daum C."/>
            <person name="Ezra D."/>
            <person name="Gonzalez J."/>
            <person name="Henrissat B."/>
            <person name="Kuo A."/>
            <person name="Liang C."/>
            <person name="Lipzen A."/>
            <person name="Lutzoni F."/>
            <person name="Magnuson J."/>
            <person name="Mondo S."/>
            <person name="Nolan M."/>
            <person name="Ohm R."/>
            <person name="Pangilinan J."/>
            <person name="Park H.-J."/>
            <person name="Ramirez L."/>
            <person name="Alfaro M."/>
            <person name="Sun H."/>
            <person name="Tritt A."/>
            <person name="Yoshinaga Y."/>
            <person name="Zwiers L.-H."/>
            <person name="Turgeon B."/>
            <person name="Goodwin S."/>
            <person name="Spatafora J."/>
            <person name="Crous P."/>
            <person name="Grigoriev I."/>
        </authorList>
    </citation>
    <scope>NUCLEOTIDE SEQUENCE</scope>
    <source>
        <strain evidence="2">CBS 627.86</strain>
    </source>
</reference>
<organism evidence="2 3">
    <name type="scientific">Lophiotrema nucula</name>
    <dbReference type="NCBI Taxonomy" id="690887"/>
    <lineage>
        <taxon>Eukaryota</taxon>
        <taxon>Fungi</taxon>
        <taxon>Dikarya</taxon>
        <taxon>Ascomycota</taxon>
        <taxon>Pezizomycotina</taxon>
        <taxon>Dothideomycetes</taxon>
        <taxon>Pleosporomycetidae</taxon>
        <taxon>Pleosporales</taxon>
        <taxon>Lophiotremataceae</taxon>
        <taxon>Lophiotrema</taxon>
    </lineage>
</organism>
<dbReference type="AlphaFoldDB" id="A0A6A5ZQI8"/>
<name>A0A6A5ZQI8_9PLEO</name>
<feature type="compositionally biased region" description="Pro residues" evidence="1">
    <location>
        <begin position="671"/>
        <end position="680"/>
    </location>
</feature>
<evidence type="ECO:0000313" key="2">
    <source>
        <dbReference type="EMBL" id="KAF2120508.1"/>
    </source>
</evidence>
<dbReference type="OrthoDB" id="5419922at2759"/>
<feature type="compositionally biased region" description="Polar residues" evidence="1">
    <location>
        <begin position="106"/>
        <end position="118"/>
    </location>
</feature>
<proteinExistence type="predicted"/>
<dbReference type="Proteomes" id="UP000799770">
    <property type="component" value="Unassembled WGS sequence"/>
</dbReference>
<feature type="compositionally biased region" description="Polar residues" evidence="1">
    <location>
        <begin position="220"/>
        <end position="230"/>
    </location>
</feature>
<dbReference type="EMBL" id="ML977313">
    <property type="protein sequence ID" value="KAF2120508.1"/>
    <property type="molecule type" value="Genomic_DNA"/>
</dbReference>
<feature type="region of interest" description="Disordered" evidence="1">
    <location>
        <begin position="322"/>
        <end position="438"/>
    </location>
</feature>
<feature type="region of interest" description="Disordered" evidence="1">
    <location>
        <begin position="615"/>
        <end position="680"/>
    </location>
</feature>
<feature type="compositionally biased region" description="Polar residues" evidence="1">
    <location>
        <begin position="653"/>
        <end position="665"/>
    </location>
</feature>
<gene>
    <name evidence="2" type="ORF">BDV96DRAFT_641185</name>
</gene>
<feature type="compositionally biased region" description="Polar residues" evidence="1">
    <location>
        <begin position="368"/>
        <end position="378"/>
    </location>
</feature>
<feature type="compositionally biased region" description="Basic and acidic residues" evidence="1">
    <location>
        <begin position="624"/>
        <end position="652"/>
    </location>
</feature>
<evidence type="ECO:0000313" key="3">
    <source>
        <dbReference type="Proteomes" id="UP000799770"/>
    </source>
</evidence>
<feature type="region of interest" description="Disordered" evidence="1">
    <location>
        <begin position="177"/>
        <end position="207"/>
    </location>
</feature>
<keyword evidence="3" id="KW-1185">Reference proteome</keyword>
<protein>
    <submittedName>
        <fullName evidence="2">Uncharacterized protein</fullName>
    </submittedName>
</protein>
<feature type="region of interest" description="Disordered" evidence="1">
    <location>
        <begin position="73"/>
        <end position="118"/>
    </location>
</feature>
<sequence>MPIALHQHLKRGFQYDICAAEPFEEDAEVSDNYLTAEERSAKRRRVELIATQYLKGSAPFILSARLKGPFDKSWKNPWAKKKRSAKEKPNTRAGDVQDEQEDVEQHASSRPSPEVSRATQTILDYHTQSTAERSHTTASKVALQPQGNEQLQRQYLSANVEPDVTVQDLDNGQAWLKRPSNSRIRGGSFKDPCPHPSPTPTRHGNMPIDRHGKIQITLPKSSIARASTPSKPRPPIPEAHWRSSASAPMNISSPVKPPGAVKKQGPPTASKFAQKHPGRNDQRSGTRPVVSAGDDLTECQIIALYEQPSSNDIERRTQKLVKEVIPGRQPANSVDNPGATSMGVSSQSKSRRPSRKDIQRSAERCITRPTTANTVTNKPSKKTKSPRGHSLTVPCGPKLVASPAPNSSIGFEYQKVQRPKTGPGKPPKKDPKPVNFQSSPEVIEKDKALLSDTGPSNAVVQRNGRLQDHGDGTAQHQTSKNMPPPRPDIYDIRSTEQELNDTASSRQSLYSTQAAMLLAQLEFQEGSFLSPASETPRTLPVLQENGTPRADIDEPSDVSITPFHAFNAELDKNRPTNNMAADVAISTQDLFSAASPYTFSTVKKKTVRTARSSLRFAIHPSPPRGDDDHANADHAKSPSPSRERIPLRERNSKVTFGTNLTGSDKGSQDPPLLPAEPPASPKLGNLLDDLGLNASFSFTSNFIKDINAIT</sequence>
<accession>A0A6A5ZQI8</accession>
<feature type="compositionally biased region" description="Basic and acidic residues" evidence="1">
    <location>
        <begin position="355"/>
        <end position="366"/>
    </location>
</feature>
<feature type="region of interest" description="Disordered" evidence="1">
    <location>
        <begin position="220"/>
        <end position="292"/>
    </location>
</feature>
<evidence type="ECO:0000256" key="1">
    <source>
        <dbReference type="SAM" id="MobiDB-lite"/>
    </source>
</evidence>
<feature type="compositionally biased region" description="Polar residues" evidence="1">
    <location>
        <begin position="330"/>
        <end position="344"/>
    </location>
</feature>
<feature type="compositionally biased region" description="Polar residues" evidence="1">
    <location>
        <begin position="243"/>
        <end position="253"/>
    </location>
</feature>
<feature type="region of interest" description="Disordered" evidence="1">
    <location>
        <begin position="450"/>
        <end position="486"/>
    </location>
</feature>